<dbReference type="AlphaFoldDB" id="A0A3P6B0R7"/>
<reference evidence="2" key="1">
    <citation type="submission" date="2018-11" db="EMBL/GenBank/DDBJ databases">
        <authorList>
            <consortium name="Genoscope - CEA"/>
            <person name="William W."/>
        </authorList>
    </citation>
    <scope>NUCLEOTIDE SEQUENCE</scope>
</reference>
<protein>
    <submittedName>
        <fullName evidence="2">Uncharacterized protein</fullName>
    </submittedName>
</protein>
<dbReference type="EMBL" id="LR031872">
    <property type="protein sequence ID" value="VDC99876.1"/>
    <property type="molecule type" value="Genomic_DNA"/>
</dbReference>
<feature type="compositionally biased region" description="Basic and acidic residues" evidence="1">
    <location>
        <begin position="172"/>
        <end position="195"/>
    </location>
</feature>
<evidence type="ECO:0000313" key="2">
    <source>
        <dbReference type="EMBL" id="VDC99876.1"/>
    </source>
</evidence>
<accession>A0A3P6B0R7</accession>
<organism evidence="2">
    <name type="scientific">Brassica oleracea</name>
    <name type="common">Wild cabbage</name>
    <dbReference type="NCBI Taxonomy" id="3712"/>
    <lineage>
        <taxon>Eukaryota</taxon>
        <taxon>Viridiplantae</taxon>
        <taxon>Streptophyta</taxon>
        <taxon>Embryophyta</taxon>
        <taxon>Tracheophyta</taxon>
        <taxon>Spermatophyta</taxon>
        <taxon>Magnoliopsida</taxon>
        <taxon>eudicotyledons</taxon>
        <taxon>Gunneridae</taxon>
        <taxon>Pentapetalae</taxon>
        <taxon>rosids</taxon>
        <taxon>malvids</taxon>
        <taxon>Brassicales</taxon>
        <taxon>Brassicaceae</taxon>
        <taxon>Brassiceae</taxon>
        <taxon>Brassica</taxon>
    </lineage>
</organism>
<sequence length="195" mass="21922">MDESDPLFRVIPEDQLGLDPLSGKPKIAKEVLEGMRMYLMVADGPEKIARIERIRKSLRDLENDPIGQKTMLRLEPMPTVTNDLDKGKGIVFNFEQKKEVAHKPEKLMASAISAGVRVLRSGKVVTALLDLNEYSGSTQSGLLMEGSTGYSASFFETNASRTTLKKPKSRRRPETYTRKANENVLSEEIRLRGRR</sequence>
<evidence type="ECO:0000256" key="1">
    <source>
        <dbReference type="SAM" id="MobiDB-lite"/>
    </source>
</evidence>
<feature type="region of interest" description="Disordered" evidence="1">
    <location>
        <begin position="163"/>
        <end position="195"/>
    </location>
</feature>
<gene>
    <name evidence="2" type="ORF">BOLC3T20758H</name>
</gene>
<name>A0A3P6B0R7_BRAOL</name>
<proteinExistence type="predicted"/>